<dbReference type="OrthoDB" id="441890at2759"/>
<gene>
    <name evidence="2" type="ORF">N0V83_010671</name>
</gene>
<evidence type="ECO:0000256" key="1">
    <source>
        <dbReference type="SAM" id="MobiDB-lite"/>
    </source>
</evidence>
<proteinExistence type="predicted"/>
<evidence type="ECO:0008006" key="4">
    <source>
        <dbReference type="Google" id="ProtNLM"/>
    </source>
</evidence>
<feature type="region of interest" description="Disordered" evidence="1">
    <location>
        <begin position="195"/>
        <end position="216"/>
    </location>
</feature>
<sequence length="510" mass="56092">MAESISSGLSNLDLDADTTTASNGSTAELKATIQALVERGRILHEEVETYVAAVLAKQKVAKVQNPVEYRNLRNDMKNELAFLKKIAGSNMDEEKARHYIVSSNLLYYEALWSAAKQFSGLQSFRKYFFWDRHTAPAGKHTAKGLSLAKGNQAKGKTAALVDIVAEEGSEWIRVSTVSEKRLLFDLAKLGWMNDSDSDDDMPDAQPSSWEDDDDDDQVDVVKNARELARASRANPIRGRPPNVHFVLTRIVEGKTQAIDTIIDKIRATGAVVQCATDIPPSVPLDSVLSQLLVDRSRALSETLNIDCTILLALISDISHKPCPILDWYPGEVRAQITEEAEEHLLPTHLYPAIGAHPMVCTREAADQMNLIVQTLATDTEKLRADLLLGQGDLQGRSTEQLVAEWASISDHEIPKGFKLPIHATTVNMDTLTDGLPTVATTVAADLGHLNKSIFLYGWSKGLTTLSANRGRARQIESIINEHGLKDGEAGPHIWLCGESRSLIAKHGRRR</sequence>
<reference evidence="2" key="1">
    <citation type="submission" date="2022-10" db="EMBL/GenBank/DDBJ databases">
        <title>Tapping the CABI collections for fungal endophytes: first genome assemblies for Collariella, Neodidymelliopsis, Ascochyta clinopodiicola, Didymella pomorum, Didymosphaeria variabile, Neocosmospora piperis and Neocucurbitaria cava.</title>
        <authorList>
            <person name="Hill R."/>
        </authorList>
    </citation>
    <scope>NUCLEOTIDE SEQUENCE</scope>
    <source>
        <strain evidence="2">IMI 356814</strain>
    </source>
</reference>
<organism evidence="2 3">
    <name type="scientific">Neocucurbitaria cava</name>
    <dbReference type="NCBI Taxonomy" id="798079"/>
    <lineage>
        <taxon>Eukaryota</taxon>
        <taxon>Fungi</taxon>
        <taxon>Dikarya</taxon>
        <taxon>Ascomycota</taxon>
        <taxon>Pezizomycotina</taxon>
        <taxon>Dothideomycetes</taxon>
        <taxon>Pleosporomycetidae</taxon>
        <taxon>Pleosporales</taxon>
        <taxon>Pleosporineae</taxon>
        <taxon>Cucurbitariaceae</taxon>
        <taxon>Neocucurbitaria</taxon>
    </lineage>
</organism>
<comment type="caution">
    <text evidence="2">The sequence shown here is derived from an EMBL/GenBank/DDBJ whole genome shotgun (WGS) entry which is preliminary data.</text>
</comment>
<dbReference type="PANTHER" id="PTHR13379:SF0">
    <property type="entry name" value="UPF0415 PROTEIN C7ORF25"/>
    <property type="match status" value="1"/>
</dbReference>
<dbReference type="Proteomes" id="UP001140560">
    <property type="component" value="Unassembled WGS sequence"/>
</dbReference>
<evidence type="ECO:0000313" key="2">
    <source>
        <dbReference type="EMBL" id="KAJ4362577.1"/>
    </source>
</evidence>
<dbReference type="AlphaFoldDB" id="A0A9W9CHJ4"/>
<name>A0A9W9CHJ4_9PLEO</name>
<dbReference type="PANTHER" id="PTHR13379">
    <property type="entry name" value="UNCHARACTERIZED DUF1308"/>
    <property type="match status" value="1"/>
</dbReference>
<keyword evidence="3" id="KW-1185">Reference proteome</keyword>
<protein>
    <recommendedName>
        <fullName evidence="4">DUF1308 domain-containing protein</fullName>
    </recommendedName>
</protein>
<evidence type="ECO:0000313" key="3">
    <source>
        <dbReference type="Proteomes" id="UP001140560"/>
    </source>
</evidence>
<dbReference type="EMBL" id="JAPEUY010000021">
    <property type="protein sequence ID" value="KAJ4362577.1"/>
    <property type="molecule type" value="Genomic_DNA"/>
</dbReference>
<accession>A0A9W9CHJ4</accession>